<dbReference type="Proteomes" id="UP001055013">
    <property type="component" value="Unassembled WGS sequence"/>
</dbReference>
<organism evidence="1 2">
    <name type="scientific">Caballeronia novacaledonica</name>
    <dbReference type="NCBI Taxonomy" id="1544861"/>
    <lineage>
        <taxon>Bacteria</taxon>
        <taxon>Pseudomonadati</taxon>
        <taxon>Pseudomonadota</taxon>
        <taxon>Betaproteobacteria</taxon>
        <taxon>Burkholderiales</taxon>
        <taxon>Burkholderiaceae</taxon>
        <taxon>Caballeronia</taxon>
    </lineage>
</organism>
<gene>
    <name evidence="1" type="ORF">CBA19CS22_18015</name>
</gene>
<evidence type="ECO:0000313" key="1">
    <source>
        <dbReference type="EMBL" id="GJH18467.1"/>
    </source>
</evidence>
<accession>A0ACB5QUQ4</accession>
<evidence type="ECO:0000313" key="2">
    <source>
        <dbReference type="Proteomes" id="UP001055013"/>
    </source>
</evidence>
<protein>
    <submittedName>
        <fullName evidence="1">Uncharacterized protein</fullName>
    </submittedName>
</protein>
<reference evidence="1" key="1">
    <citation type="submission" date="2021-09" db="EMBL/GenBank/DDBJ databases">
        <title>Isolation and characterization of 3-chlorobenzoate degrading bacteria from soils in Shizuoka.</title>
        <authorList>
            <person name="Ifat A."/>
            <person name="Ogawa N."/>
            <person name="Kimbara K."/>
            <person name="Moriuchi R."/>
            <person name="Dohra H."/>
            <person name="Shintani M."/>
        </authorList>
    </citation>
    <scope>NUCLEOTIDE SEQUENCE</scope>
    <source>
        <strain evidence="1">19CS2-2</strain>
    </source>
</reference>
<comment type="caution">
    <text evidence="1">The sequence shown here is derived from an EMBL/GenBank/DDBJ whole genome shotgun (WGS) entry which is preliminary data.</text>
</comment>
<proteinExistence type="predicted"/>
<sequence length="584" mass="65047">MLRIIHISDLHIRHQEIDARGHTLLQDAAAFLGKRKLNFEVHAGAHSNDKVKALETIIGSLHPDIIVVTGDVTNFGDERSFEMARDILLRLKKQTRLDKLICVPGNHDCLVERAAMLSGKSPTHGLLMRSMAKLSAEMAAMMAADDVSRSQVDTSASTLLANFNRYIVKSGLGVSSPAEPIIVDAGWGKIALFSFNSVNDPGFMANEGRVGADQLNEFNKYILDNPHKDTVNIALLHHHPISAPTSQDSAINRAYDWMQDGPLFLQYLNRQGFHFIMHGHQHEPFTCQVDYQFSEGRHIQILGAGSATQGEGIANRSSFNVLDLLTPFEAQFQRYDYQQTGFAPVADGGRILPVRPISDVRVYPYSHAQSVTPTEDAAMRELVKGCCEKAYSVDPDHEYHVFDYDIKINTAHRYFGTYRRTGQVARTRNSDGIVFVITGSPGVLYADLKLRAQDNITGKEALVHQIQDHATQKVVRVTTGARLQAGTRFDVTLFFEWQASAAEPHHCDAVNLMMFPDSVKSFKYRVSLPWCPAAARVTGYGIQNTEPQLIENEVKKISDGEYLFRVEMGSPAPMAYLFSFAPAR</sequence>
<dbReference type="EMBL" id="BPUR01000009">
    <property type="protein sequence ID" value="GJH18467.1"/>
    <property type="molecule type" value="Genomic_DNA"/>
</dbReference>
<keyword evidence="2" id="KW-1185">Reference proteome</keyword>
<name>A0ACB5QUQ4_9BURK</name>